<dbReference type="Proteomes" id="UP000324222">
    <property type="component" value="Unassembled WGS sequence"/>
</dbReference>
<feature type="compositionally biased region" description="Low complexity" evidence="1">
    <location>
        <begin position="37"/>
        <end position="56"/>
    </location>
</feature>
<evidence type="ECO:0000256" key="1">
    <source>
        <dbReference type="SAM" id="MobiDB-lite"/>
    </source>
</evidence>
<gene>
    <name evidence="2" type="ORF">E2C01_005949</name>
</gene>
<keyword evidence="3" id="KW-1185">Reference proteome</keyword>
<protein>
    <submittedName>
        <fullName evidence="2">Uncharacterized protein</fullName>
    </submittedName>
</protein>
<evidence type="ECO:0000313" key="3">
    <source>
        <dbReference type="Proteomes" id="UP000324222"/>
    </source>
</evidence>
<feature type="compositionally biased region" description="Basic and acidic residues" evidence="1">
    <location>
        <begin position="124"/>
        <end position="144"/>
    </location>
</feature>
<dbReference type="AlphaFoldDB" id="A0A5B7CWT7"/>
<feature type="region of interest" description="Disordered" evidence="1">
    <location>
        <begin position="99"/>
        <end position="144"/>
    </location>
</feature>
<dbReference type="EMBL" id="VSRR010000266">
    <property type="protein sequence ID" value="MPC13224.1"/>
    <property type="molecule type" value="Genomic_DNA"/>
</dbReference>
<accession>A0A5B7CWT7</accession>
<organism evidence="2 3">
    <name type="scientific">Portunus trituberculatus</name>
    <name type="common">Swimming crab</name>
    <name type="synonym">Neptunus trituberculatus</name>
    <dbReference type="NCBI Taxonomy" id="210409"/>
    <lineage>
        <taxon>Eukaryota</taxon>
        <taxon>Metazoa</taxon>
        <taxon>Ecdysozoa</taxon>
        <taxon>Arthropoda</taxon>
        <taxon>Crustacea</taxon>
        <taxon>Multicrustacea</taxon>
        <taxon>Malacostraca</taxon>
        <taxon>Eumalacostraca</taxon>
        <taxon>Eucarida</taxon>
        <taxon>Decapoda</taxon>
        <taxon>Pleocyemata</taxon>
        <taxon>Brachyura</taxon>
        <taxon>Eubrachyura</taxon>
        <taxon>Portunoidea</taxon>
        <taxon>Portunidae</taxon>
        <taxon>Portuninae</taxon>
        <taxon>Portunus</taxon>
    </lineage>
</organism>
<comment type="caution">
    <text evidence="2">The sequence shown here is derived from an EMBL/GenBank/DDBJ whole genome shotgun (WGS) entry which is preliminary data.</text>
</comment>
<proteinExistence type="predicted"/>
<reference evidence="2 3" key="1">
    <citation type="submission" date="2019-05" db="EMBL/GenBank/DDBJ databases">
        <title>Another draft genome of Portunus trituberculatus and its Hox gene families provides insights of decapod evolution.</title>
        <authorList>
            <person name="Jeong J.-H."/>
            <person name="Song I."/>
            <person name="Kim S."/>
            <person name="Choi T."/>
            <person name="Kim D."/>
            <person name="Ryu S."/>
            <person name="Kim W."/>
        </authorList>
    </citation>
    <scope>NUCLEOTIDE SEQUENCE [LARGE SCALE GENOMIC DNA]</scope>
    <source>
        <tissue evidence="2">Muscle</tissue>
    </source>
</reference>
<feature type="region of interest" description="Disordered" evidence="1">
    <location>
        <begin position="34"/>
        <end position="78"/>
    </location>
</feature>
<name>A0A5B7CWT7_PORTR</name>
<evidence type="ECO:0000313" key="2">
    <source>
        <dbReference type="EMBL" id="MPC13224.1"/>
    </source>
</evidence>
<sequence>MQGKVQVYQIILPSQHSEAQRWVGRVNRAYLLPGAANNNNDNNGNNNNNNNNISSNNDDDEDGNDDNKTTQRSQDITIPSVRVTKVFLSQPEIYLPPSLETQPSIKLSHNEGKFGKPYSVQTQCHRDEDDKKNCAKASSIKEDI</sequence>